<dbReference type="AlphaFoldDB" id="A0A285X6I5"/>
<evidence type="ECO:0000313" key="1">
    <source>
        <dbReference type="EMBL" id="SOC80932.1"/>
    </source>
</evidence>
<dbReference type="OrthoDB" id="1121502at2"/>
<sequence length="108" mass="12526">MNFRNFSIALKSLVSLSCNEGDYIYAEVPSVINYQYWSQYSDATDAELSRIDKDYKVDLEINRVELLEFGNPEDLTFTPEGDLYMSNEAENTPAYILRVLLTRNPQRI</sequence>
<evidence type="ECO:0000313" key="2">
    <source>
        <dbReference type="Proteomes" id="UP000219193"/>
    </source>
</evidence>
<dbReference type="Proteomes" id="UP000219193">
    <property type="component" value="Unassembled WGS sequence"/>
</dbReference>
<protein>
    <submittedName>
        <fullName evidence="1">Uncharacterized protein</fullName>
    </submittedName>
</protein>
<dbReference type="EMBL" id="OCMF01000003">
    <property type="protein sequence ID" value="SOC80932.1"/>
    <property type="molecule type" value="Genomic_DNA"/>
</dbReference>
<keyword evidence="2" id="KW-1185">Reference proteome</keyword>
<name>A0A285X6I5_9FLAO</name>
<reference evidence="2" key="1">
    <citation type="submission" date="2017-09" db="EMBL/GenBank/DDBJ databases">
        <authorList>
            <person name="Varghese N."/>
            <person name="Submissions S."/>
        </authorList>
    </citation>
    <scope>NUCLEOTIDE SEQUENCE [LARGE SCALE GENOMIC DNA]</scope>
    <source>
        <strain evidence="2">CGMCC 1.12641</strain>
    </source>
</reference>
<gene>
    <name evidence="1" type="ORF">SAMN06296241_2496</name>
</gene>
<proteinExistence type="predicted"/>
<dbReference type="RefSeq" id="WP_097056701.1">
    <property type="nucleotide sequence ID" value="NZ_OCMF01000003.1"/>
</dbReference>
<accession>A0A285X6I5</accession>
<organism evidence="1 2">
    <name type="scientific">Salinimicrobium sediminis</name>
    <dbReference type="NCBI Taxonomy" id="1343891"/>
    <lineage>
        <taxon>Bacteria</taxon>
        <taxon>Pseudomonadati</taxon>
        <taxon>Bacteroidota</taxon>
        <taxon>Flavobacteriia</taxon>
        <taxon>Flavobacteriales</taxon>
        <taxon>Flavobacteriaceae</taxon>
        <taxon>Salinimicrobium</taxon>
    </lineage>
</organism>